<keyword evidence="5" id="KW-1185">Reference proteome</keyword>
<dbReference type="Proteomes" id="UP001374584">
    <property type="component" value="Unassembled WGS sequence"/>
</dbReference>
<evidence type="ECO:0000256" key="1">
    <source>
        <dbReference type="PROSITE-ProRule" id="PRU00176"/>
    </source>
</evidence>
<evidence type="ECO:0000256" key="2">
    <source>
        <dbReference type="SAM" id="MobiDB-lite"/>
    </source>
</evidence>
<evidence type="ECO:0000259" key="3">
    <source>
        <dbReference type="PROSITE" id="PS50102"/>
    </source>
</evidence>
<dbReference type="GO" id="GO:0003723">
    <property type="term" value="F:RNA binding"/>
    <property type="evidence" value="ECO:0007669"/>
    <property type="project" value="UniProtKB-UniRule"/>
</dbReference>
<evidence type="ECO:0000313" key="4">
    <source>
        <dbReference type="EMBL" id="KAK7373111.1"/>
    </source>
</evidence>
<dbReference type="Gene3D" id="3.30.70.330">
    <property type="match status" value="1"/>
</dbReference>
<dbReference type="AlphaFoldDB" id="A0AAN9NHM6"/>
<reference evidence="4 5" key="1">
    <citation type="submission" date="2024-01" db="EMBL/GenBank/DDBJ databases">
        <title>The genomes of 5 underutilized Papilionoideae crops provide insights into root nodulation and disease resistanc.</title>
        <authorList>
            <person name="Jiang F."/>
        </authorList>
    </citation>
    <scope>NUCLEOTIDE SEQUENCE [LARGE SCALE GENOMIC DNA]</scope>
    <source>
        <strain evidence="4">JINMINGXINNONG_FW02</strain>
        <tissue evidence="4">Leaves</tissue>
    </source>
</reference>
<accession>A0AAN9NHM6</accession>
<dbReference type="InterPro" id="IPR035979">
    <property type="entry name" value="RBD_domain_sf"/>
</dbReference>
<proteinExistence type="predicted"/>
<evidence type="ECO:0000313" key="5">
    <source>
        <dbReference type="Proteomes" id="UP001374584"/>
    </source>
</evidence>
<dbReference type="SUPFAM" id="SSF54928">
    <property type="entry name" value="RNA-binding domain, RBD"/>
    <property type="match status" value="1"/>
</dbReference>
<dbReference type="PROSITE" id="PS50102">
    <property type="entry name" value="RRM"/>
    <property type="match status" value="1"/>
</dbReference>
<feature type="region of interest" description="Disordered" evidence="2">
    <location>
        <begin position="52"/>
        <end position="73"/>
    </location>
</feature>
<dbReference type="EMBL" id="JAYMYR010000003">
    <property type="protein sequence ID" value="KAK7373111.1"/>
    <property type="molecule type" value="Genomic_DNA"/>
</dbReference>
<dbReference type="InterPro" id="IPR012677">
    <property type="entry name" value="Nucleotide-bd_a/b_plait_sf"/>
</dbReference>
<name>A0AAN9NHM6_PHACN</name>
<comment type="caution">
    <text evidence="4">The sequence shown here is derived from an EMBL/GenBank/DDBJ whole genome shotgun (WGS) entry which is preliminary data.</text>
</comment>
<protein>
    <recommendedName>
        <fullName evidence="3">RRM domain-containing protein</fullName>
    </recommendedName>
</protein>
<organism evidence="4 5">
    <name type="scientific">Phaseolus coccineus</name>
    <name type="common">Scarlet runner bean</name>
    <name type="synonym">Phaseolus multiflorus</name>
    <dbReference type="NCBI Taxonomy" id="3886"/>
    <lineage>
        <taxon>Eukaryota</taxon>
        <taxon>Viridiplantae</taxon>
        <taxon>Streptophyta</taxon>
        <taxon>Embryophyta</taxon>
        <taxon>Tracheophyta</taxon>
        <taxon>Spermatophyta</taxon>
        <taxon>Magnoliopsida</taxon>
        <taxon>eudicotyledons</taxon>
        <taxon>Gunneridae</taxon>
        <taxon>Pentapetalae</taxon>
        <taxon>rosids</taxon>
        <taxon>fabids</taxon>
        <taxon>Fabales</taxon>
        <taxon>Fabaceae</taxon>
        <taxon>Papilionoideae</taxon>
        <taxon>50 kb inversion clade</taxon>
        <taxon>NPAAA clade</taxon>
        <taxon>indigoferoid/millettioid clade</taxon>
        <taxon>Phaseoleae</taxon>
        <taxon>Phaseolus</taxon>
    </lineage>
</organism>
<keyword evidence="1" id="KW-0694">RNA-binding</keyword>
<dbReference type="InterPro" id="IPR007201">
    <property type="entry name" value="Mei2-like_Rrm_C"/>
</dbReference>
<dbReference type="Pfam" id="PF04059">
    <property type="entry name" value="RRM_2"/>
    <property type="match status" value="1"/>
</dbReference>
<sequence>MLSHHPLNPKAQPFYLKPTQQQHQILYFPRPICYYVPPSTFGFSPSFHVPTSNPSRHSAKTDRGKSKVCSTGDRGKRKVCPTGNWRCHHKFYKWRLRGGKIIESGKVISFPNTVKEAETSSITTVMIRNVPNQFKFDDLLHILDEHCLRQNKSVVDPEEWSKFDFVYLPMDWKHVIKSRMSNLGYAFVNFTSPEAAFRFYREFQGLKWDLVKNKKICEINVAQYQGIDNLMRNFQSKVFRCASREFLPVLFSEGRHGLNRGIKGTYVGNHVWGLPRRTIGKCAFDQKVSLLKSLNQGWEIGSCASDQKV</sequence>
<gene>
    <name evidence="4" type="ORF">VNO80_06508</name>
</gene>
<dbReference type="InterPro" id="IPR000504">
    <property type="entry name" value="RRM_dom"/>
</dbReference>
<feature type="domain" description="RRM" evidence="3">
    <location>
        <begin position="123"/>
        <end position="224"/>
    </location>
</feature>